<dbReference type="HOGENOM" id="CLU_023850_4_1_12"/>
<dbReference type="eggNOG" id="COG5525">
    <property type="taxonomic scope" value="Bacteria"/>
</dbReference>
<dbReference type="KEGG" id="bip:Bint_1535"/>
<accession>G0EQQ3</accession>
<dbReference type="InterPro" id="IPR046454">
    <property type="entry name" value="GpA_endonuclease"/>
</dbReference>
<dbReference type="AlphaFoldDB" id="G0EQQ3"/>
<protein>
    <submittedName>
        <fullName evidence="3">Putative large terminase subunit</fullName>
    </submittedName>
</protein>
<dbReference type="PATRIC" id="fig|1045858.4.peg.1534"/>
<gene>
    <name evidence="3" type="ordered locus">Bint_1535</name>
</gene>
<dbReference type="Pfam" id="PF05876">
    <property type="entry name" value="GpA_ATPase"/>
    <property type="match status" value="1"/>
</dbReference>
<dbReference type="GO" id="GO:0004519">
    <property type="term" value="F:endonuclease activity"/>
    <property type="evidence" value="ECO:0007669"/>
    <property type="project" value="InterPro"/>
</dbReference>
<dbReference type="InterPro" id="IPR046453">
    <property type="entry name" value="GpA_ATPase"/>
</dbReference>
<evidence type="ECO:0000259" key="1">
    <source>
        <dbReference type="Pfam" id="PF05876"/>
    </source>
</evidence>
<keyword evidence="4" id="KW-1185">Reference proteome</keyword>
<dbReference type="EMBL" id="CP002874">
    <property type="protein sequence ID" value="AEM22154.1"/>
    <property type="molecule type" value="Genomic_DNA"/>
</dbReference>
<dbReference type="Proteomes" id="UP000008522">
    <property type="component" value="Chromosome"/>
</dbReference>
<feature type="domain" description="Terminase large subunit GpA endonuclease" evidence="2">
    <location>
        <begin position="300"/>
        <end position="607"/>
    </location>
</feature>
<dbReference type="InterPro" id="IPR027417">
    <property type="entry name" value="P-loop_NTPase"/>
</dbReference>
<reference evidence="3 4" key="1">
    <citation type="journal article" date="2011" name="BMC Genomics">
        <title>Complete genome sequence of Brachyspira intermedia reveals unique genomic features in Brachyspira species and phage-mediated horizontal gene transfer.</title>
        <authorList>
            <person name="Hafstrom T."/>
            <person name="Jansson D.S."/>
            <person name="Segerman B."/>
        </authorList>
    </citation>
    <scope>NUCLEOTIDE SEQUENCE [LARGE SCALE GENOMIC DNA]</scope>
    <source>
        <strain evidence="4">ATCC 51140 / PWS/A</strain>
    </source>
</reference>
<proteinExistence type="predicted"/>
<name>G0EQQ3_BRAIP</name>
<sequence>MTYKKEYELPSHYIERVRALDKEISPIPGFYKFSRTPFWREILDNMSPKSPYQKIVVMKGVQIGATTGILENIIAYNIGCDPKPQLYISADKELVKMNMEIKVERMIDSCKLRDRIFSQTGVNTKKTGDTSLQKDYIGGFLIAIGAQNPGKLRSMSFPVILFDELDGMPDKIGKEGDPVSLADNRTNAYASKRKILYISTPLVEQTSKIYKLYKEGDQRKFFVPCIKCKKKQELIFHGITETGHTYGIVFSHNNGEIDYSSVGYKCKYCGHIMKNHDKSIILQEGEWISTSKSKDPKLISYHISALYSAVGMFSWEDIVQKWSKCWDIKNNRLKDKEEYREFRNLMQGLPFEERGEAIRADKVKQNRSYHYLKNQINNKNFIEETGSGILLLTSAVDVQKNGLWVDIRGWCERGISYLIDAFFIEGETENYNSIVWKQLDDIVMNKNWISDDEKIYRINSTFIDSGKYTDYVYEFCKHYSYGVYAIKGNDYIQGGLTYKAFNRDTILKAGLSLALHINTTKQKDFIARTLNLPRETNKLLPDWYINFPNDFADDYFDHYSAENRIDEYDKITNKYIRTRWKLTAGRENHLFDTHCYNLANLEFFAFNICKYELNIEYLNWKDFWEYSKQGYFYDEIK</sequence>
<organism evidence="3 4">
    <name type="scientific">Brachyspira intermedia (strain ATCC 51140 / PWS/A)</name>
    <name type="common">Serpulina intermedia</name>
    <dbReference type="NCBI Taxonomy" id="1045858"/>
    <lineage>
        <taxon>Bacteria</taxon>
        <taxon>Pseudomonadati</taxon>
        <taxon>Spirochaetota</taxon>
        <taxon>Spirochaetia</taxon>
        <taxon>Brachyspirales</taxon>
        <taxon>Brachyspiraceae</taxon>
        <taxon>Brachyspira</taxon>
    </lineage>
</organism>
<evidence type="ECO:0000259" key="2">
    <source>
        <dbReference type="Pfam" id="PF20454"/>
    </source>
</evidence>
<dbReference type="GO" id="GO:0016887">
    <property type="term" value="F:ATP hydrolysis activity"/>
    <property type="evidence" value="ECO:0007669"/>
    <property type="project" value="InterPro"/>
</dbReference>
<evidence type="ECO:0000313" key="4">
    <source>
        <dbReference type="Proteomes" id="UP000008522"/>
    </source>
</evidence>
<dbReference type="Pfam" id="PF20454">
    <property type="entry name" value="GpA_nuclease"/>
    <property type="match status" value="1"/>
</dbReference>
<feature type="domain" description="Phage terminase large subunit GpA ATPase" evidence="1">
    <location>
        <begin position="26"/>
        <end position="287"/>
    </location>
</feature>
<dbReference type="Gene3D" id="3.40.50.300">
    <property type="entry name" value="P-loop containing nucleotide triphosphate hydrolases"/>
    <property type="match status" value="1"/>
</dbReference>
<evidence type="ECO:0000313" key="3">
    <source>
        <dbReference type="EMBL" id="AEM22154.1"/>
    </source>
</evidence>